<reference evidence="1 2" key="1">
    <citation type="submission" date="2014-02" db="EMBL/GenBank/DDBJ databases">
        <title>Genome sequence of Paenibacillus darwinianus reveals adaptive mechanisms for survival in Antarctic soils.</title>
        <authorList>
            <person name="Dsouza M."/>
            <person name="Taylor M.W."/>
            <person name="Turner S.J."/>
            <person name="Aislabie J."/>
        </authorList>
    </citation>
    <scope>NUCLEOTIDE SEQUENCE [LARGE SCALE GENOMIC DNA]</scope>
    <source>
        <strain evidence="1 2">CE1</strain>
    </source>
</reference>
<proteinExistence type="predicted"/>
<name>A0A9W5W6C2_9BACL</name>
<protein>
    <submittedName>
        <fullName evidence="1">Sporulation protein</fullName>
    </submittedName>
</protein>
<dbReference type="AlphaFoldDB" id="A0A9W5W6C2"/>
<organism evidence="1 2">
    <name type="scientific">Paenibacillus darwinianus</name>
    <dbReference type="NCBI Taxonomy" id="1380763"/>
    <lineage>
        <taxon>Bacteria</taxon>
        <taxon>Bacillati</taxon>
        <taxon>Bacillota</taxon>
        <taxon>Bacilli</taxon>
        <taxon>Bacillales</taxon>
        <taxon>Paenibacillaceae</taxon>
        <taxon>Paenibacillus</taxon>
    </lineage>
</organism>
<dbReference type="Proteomes" id="UP000053750">
    <property type="component" value="Unassembled WGS sequence"/>
</dbReference>
<dbReference type="RefSeq" id="WP_036585523.1">
    <property type="nucleotide sequence ID" value="NZ_KK082189.1"/>
</dbReference>
<dbReference type="NCBIfam" id="TIGR02841">
    <property type="entry name" value="spore_YyaC"/>
    <property type="match status" value="1"/>
</dbReference>
<dbReference type="SUPFAM" id="SSF53163">
    <property type="entry name" value="HybD-like"/>
    <property type="match status" value="1"/>
</dbReference>
<dbReference type="Pfam" id="PF06866">
    <property type="entry name" value="DUF1256"/>
    <property type="match status" value="1"/>
</dbReference>
<evidence type="ECO:0000313" key="1">
    <source>
        <dbReference type="EMBL" id="EXX85204.1"/>
    </source>
</evidence>
<dbReference type="InterPro" id="IPR023430">
    <property type="entry name" value="Pept_HybD-like_dom_sf"/>
</dbReference>
<gene>
    <name evidence="1" type="ORF">BG53_09160</name>
</gene>
<sequence length="202" mass="21481">MKIATVNNEPLKVPYTNPTAFFKIADRLNGYLNGLDPARRIAVVCLGTDRCTGDSLGPLTGSSLIKFRSPMFDLYGTLESPVHALNLDETLRELHRKTRNPFIIGIDACLGQASSVGCIEVGEGPVLPGAGVKKQLPPVGNIHMTGIVNVGGFAEVLVLQNTRLHVVMGMAELISRTLFRAISVAAKGQKEIAPAAGIAHSL</sequence>
<comment type="caution">
    <text evidence="1">The sequence shown here is derived from an EMBL/GenBank/DDBJ whole genome shotgun (WGS) entry which is preliminary data.</text>
</comment>
<evidence type="ECO:0000313" key="2">
    <source>
        <dbReference type="Proteomes" id="UP000053750"/>
    </source>
</evidence>
<keyword evidence="2" id="KW-1185">Reference proteome</keyword>
<accession>A0A9W5W6C2</accession>
<dbReference type="EMBL" id="JFHU01000238">
    <property type="protein sequence ID" value="EXX85204.1"/>
    <property type="molecule type" value="Genomic_DNA"/>
</dbReference>
<dbReference type="InterPro" id="IPR009665">
    <property type="entry name" value="YyaC"/>
</dbReference>
<dbReference type="OrthoDB" id="9815953at2"/>